<dbReference type="AlphaFoldDB" id="A0A2G5HDM1"/>
<feature type="compositionally biased region" description="Basic and acidic residues" evidence="1">
    <location>
        <begin position="152"/>
        <end position="167"/>
    </location>
</feature>
<feature type="region of interest" description="Disordered" evidence="1">
    <location>
        <begin position="196"/>
        <end position="249"/>
    </location>
</feature>
<sequence>MMMQHEFDEIRRTASQNKIPDETEAAREDQAEEIRVEDAERTKHLETGIDKILDLFRPEDSKNPHIQEKLRKLCAMLPSTGEGQQILTFPTESPNKTTDDALRHREIEDRTRAADKNKQPSEKRKYQSALEKIENELPSRKKKRQGRNSTRNGDRKWRWDHMDRELGPSDYEPSRFPTMGEPMDDAALDENWSVAATTGRRTPKLPRPETPELRSNASRDMNVSSAQTFGRADVKERRKQAEEWRKRSP</sequence>
<dbReference type="EMBL" id="LKMD01000107">
    <property type="protein sequence ID" value="PIA90363.1"/>
    <property type="molecule type" value="Genomic_DNA"/>
</dbReference>
<keyword evidence="5" id="KW-1185">Reference proteome</keyword>
<organism evidence="2 4">
    <name type="scientific">Cercospora beticola</name>
    <name type="common">Sugarbeet leaf spot fungus</name>
    <dbReference type="NCBI Taxonomy" id="122368"/>
    <lineage>
        <taxon>Eukaryota</taxon>
        <taxon>Fungi</taxon>
        <taxon>Dikarya</taxon>
        <taxon>Ascomycota</taxon>
        <taxon>Pezizomycotina</taxon>
        <taxon>Dothideomycetes</taxon>
        <taxon>Dothideomycetidae</taxon>
        <taxon>Mycosphaerellales</taxon>
        <taxon>Mycosphaerellaceae</taxon>
        <taxon>Cercospora</taxon>
    </lineage>
</organism>
<dbReference type="EMBL" id="CP134192">
    <property type="protein sequence ID" value="WPB08296.1"/>
    <property type="molecule type" value="Genomic_DNA"/>
</dbReference>
<feature type="region of interest" description="Disordered" evidence="1">
    <location>
        <begin position="84"/>
        <end position="184"/>
    </location>
</feature>
<evidence type="ECO:0000313" key="5">
    <source>
        <dbReference type="Proteomes" id="UP001302367"/>
    </source>
</evidence>
<feature type="compositionally biased region" description="Polar residues" evidence="1">
    <location>
        <begin position="84"/>
        <end position="96"/>
    </location>
</feature>
<protein>
    <submittedName>
        <fullName evidence="2">Uncharacterized protein</fullName>
    </submittedName>
</protein>
<dbReference type="OrthoDB" id="3646695at2759"/>
<evidence type="ECO:0000313" key="4">
    <source>
        <dbReference type="Proteomes" id="UP000230605"/>
    </source>
</evidence>
<name>A0A2G5HDM1_CERBT</name>
<gene>
    <name evidence="2" type="ORF">CB0940_11443</name>
    <name evidence="3" type="ORF">RHO25_012962</name>
</gene>
<evidence type="ECO:0000256" key="1">
    <source>
        <dbReference type="SAM" id="MobiDB-lite"/>
    </source>
</evidence>
<feature type="compositionally biased region" description="Basic and acidic residues" evidence="1">
    <location>
        <begin position="1"/>
        <end position="12"/>
    </location>
</feature>
<dbReference type="Proteomes" id="UP000230605">
    <property type="component" value="Chromosome 9"/>
</dbReference>
<feature type="region of interest" description="Disordered" evidence="1">
    <location>
        <begin position="1"/>
        <end position="42"/>
    </location>
</feature>
<feature type="compositionally biased region" description="Polar residues" evidence="1">
    <location>
        <begin position="213"/>
        <end position="228"/>
    </location>
</feature>
<evidence type="ECO:0000313" key="3">
    <source>
        <dbReference type="EMBL" id="WPB08296.1"/>
    </source>
</evidence>
<proteinExistence type="predicted"/>
<evidence type="ECO:0000313" key="2">
    <source>
        <dbReference type="EMBL" id="PIA90363.1"/>
    </source>
</evidence>
<reference evidence="2 4" key="1">
    <citation type="submission" date="2015-10" db="EMBL/GenBank/DDBJ databases">
        <title>The cercosporin biosynthetic gene cluster was horizontally transferred to several fungal lineages and shown to be expanded in Cercospora beticola based on microsynteny with recipient genomes.</title>
        <authorList>
            <person name="De Jonge R."/>
            <person name="Ebert M.K."/>
            <person name="Suttle J.C."/>
            <person name="Jurick Ii W.M."/>
            <person name="Secor G.A."/>
            <person name="Thomma B.P."/>
            <person name="Van De Peer Y."/>
            <person name="Bolton M.D."/>
        </authorList>
    </citation>
    <scope>NUCLEOTIDE SEQUENCE [LARGE SCALE GENOMIC DNA]</scope>
    <source>
        <strain evidence="2 4">09-40</strain>
    </source>
</reference>
<feature type="compositionally biased region" description="Basic and acidic residues" evidence="1">
    <location>
        <begin position="97"/>
        <end position="139"/>
    </location>
</feature>
<reference evidence="3 5" key="2">
    <citation type="submission" date="2023-09" db="EMBL/GenBank/DDBJ databases">
        <title>Complete-Gapless Cercospora beticola genome.</title>
        <authorList>
            <person name="Wyatt N.A."/>
            <person name="Spanner R.E."/>
            <person name="Bolton M.D."/>
        </authorList>
    </citation>
    <scope>NUCLEOTIDE SEQUENCE [LARGE SCALE GENOMIC DNA]</scope>
    <source>
        <strain evidence="3">Cb09-40</strain>
    </source>
</reference>
<feature type="compositionally biased region" description="Basic and acidic residues" evidence="1">
    <location>
        <begin position="19"/>
        <end position="42"/>
    </location>
</feature>
<feature type="compositionally biased region" description="Basic and acidic residues" evidence="1">
    <location>
        <begin position="232"/>
        <end position="249"/>
    </location>
</feature>
<dbReference type="Proteomes" id="UP001302367">
    <property type="component" value="Chromosome 9"/>
</dbReference>
<accession>A0A2G5HDM1</accession>